<dbReference type="Proteomes" id="UP000076871">
    <property type="component" value="Unassembled WGS sequence"/>
</dbReference>
<evidence type="ECO:0008006" key="3">
    <source>
        <dbReference type="Google" id="ProtNLM"/>
    </source>
</evidence>
<evidence type="ECO:0000313" key="2">
    <source>
        <dbReference type="Proteomes" id="UP000076871"/>
    </source>
</evidence>
<dbReference type="RefSeq" id="XP_040762406.1">
    <property type="nucleotide sequence ID" value="XM_040912832.1"/>
</dbReference>
<dbReference type="EMBL" id="KV427635">
    <property type="protein sequence ID" value="KZT04666.1"/>
    <property type="molecule type" value="Genomic_DNA"/>
</dbReference>
<dbReference type="InParanoid" id="A0A165DDY0"/>
<keyword evidence="2" id="KW-1185">Reference proteome</keyword>
<dbReference type="AlphaFoldDB" id="A0A165DDY0"/>
<name>A0A165DDY0_9APHY</name>
<accession>A0A165DDY0</accession>
<sequence length="148" mass="17272">MERRKEFCTLIDNNSTISSTWIHEVYLNRDALYGEDEDASPALIFAFVDAFPEQLEGLQTLVLNTLSSFRGYASHDFFNKLSQFSTVTSLTFWWFNLPVETWNPFILSFPQLSDLHIHSLSFKQPSQSIWLRIQNFPRCLQIPPITTF</sequence>
<protein>
    <recommendedName>
        <fullName evidence="3">F-box domain-containing protein</fullName>
    </recommendedName>
</protein>
<gene>
    <name evidence="1" type="ORF">LAESUDRAFT_760954</name>
</gene>
<proteinExistence type="predicted"/>
<evidence type="ECO:0000313" key="1">
    <source>
        <dbReference type="EMBL" id="KZT04666.1"/>
    </source>
</evidence>
<organism evidence="1 2">
    <name type="scientific">Laetiporus sulphureus 93-53</name>
    <dbReference type="NCBI Taxonomy" id="1314785"/>
    <lineage>
        <taxon>Eukaryota</taxon>
        <taxon>Fungi</taxon>
        <taxon>Dikarya</taxon>
        <taxon>Basidiomycota</taxon>
        <taxon>Agaricomycotina</taxon>
        <taxon>Agaricomycetes</taxon>
        <taxon>Polyporales</taxon>
        <taxon>Laetiporus</taxon>
    </lineage>
</organism>
<reference evidence="1 2" key="1">
    <citation type="journal article" date="2016" name="Mol. Biol. Evol.">
        <title>Comparative Genomics of Early-Diverging Mushroom-Forming Fungi Provides Insights into the Origins of Lignocellulose Decay Capabilities.</title>
        <authorList>
            <person name="Nagy L.G."/>
            <person name="Riley R."/>
            <person name="Tritt A."/>
            <person name="Adam C."/>
            <person name="Daum C."/>
            <person name="Floudas D."/>
            <person name="Sun H."/>
            <person name="Yadav J.S."/>
            <person name="Pangilinan J."/>
            <person name="Larsson K.H."/>
            <person name="Matsuura K."/>
            <person name="Barry K."/>
            <person name="Labutti K."/>
            <person name="Kuo R."/>
            <person name="Ohm R.A."/>
            <person name="Bhattacharya S.S."/>
            <person name="Shirouzu T."/>
            <person name="Yoshinaga Y."/>
            <person name="Martin F.M."/>
            <person name="Grigoriev I.V."/>
            <person name="Hibbett D.S."/>
        </authorList>
    </citation>
    <scope>NUCLEOTIDE SEQUENCE [LARGE SCALE GENOMIC DNA]</scope>
    <source>
        <strain evidence="1 2">93-53</strain>
    </source>
</reference>
<dbReference type="GeneID" id="63829860"/>